<feature type="compositionally biased region" description="Polar residues" evidence="2">
    <location>
        <begin position="827"/>
        <end position="836"/>
    </location>
</feature>
<feature type="region of interest" description="Disordered" evidence="2">
    <location>
        <begin position="127"/>
        <end position="150"/>
    </location>
</feature>
<keyword evidence="4" id="KW-1185">Reference proteome</keyword>
<feature type="compositionally biased region" description="Basic and acidic residues" evidence="2">
    <location>
        <begin position="864"/>
        <end position="873"/>
    </location>
</feature>
<feature type="compositionally biased region" description="Low complexity" evidence="2">
    <location>
        <begin position="904"/>
        <end position="923"/>
    </location>
</feature>
<feature type="region of interest" description="Disordered" evidence="2">
    <location>
        <begin position="696"/>
        <end position="719"/>
    </location>
</feature>
<feature type="compositionally biased region" description="Polar residues" evidence="2">
    <location>
        <begin position="854"/>
        <end position="863"/>
    </location>
</feature>
<keyword evidence="1" id="KW-0175">Coiled coil</keyword>
<dbReference type="PANTHER" id="PTHR35468">
    <property type="entry name" value="MYOSIN-LIKE PROTEIN"/>
    <property type="match status" value="1"/>
</dbReference>
<reference evidence="3" key="1">
    <citation type="submission" date="2024-03" db="EMBL/GenBank/DDBJ databases">
        <authorList>
            <consortium name="ELIXIR-Norway"/>
            <consortium name="Elixir Norway"/>
        </authorList>
    </citation>
    <scope>NUCLEOTIDE SEQUENCE</scope>
</reference>
<organism evidence="3 4">
    <name type="scientific">Sphagnum jensenii</name>
    <dbReference type="NCBI Taxonomy" id="128206"/>
    <lineage>
        <taxon>Eukaryota</taxon>
        <taxon>Viridiplantae</taxon>
        <taxon>Streptophyta</taxon>
        <taxon>Embryophyta</taxon>
        <taxon>Bryophyta</taxon>
        <taxon>Sphagnophytina</taxon>
        <taxon>Sphagnopsida</taxon>
        <taxon>Sphagnales</taxon>
        <taxon>Sphagnaceae</taxon>
        <taxon>Sphagnum</taxon>
    </lineage>
</organism>
<evidence type="ECO:0000313" key="3">
    <source>
        <dbReference type="EMBL" id="CAK9867049.1"/>
    </source>
</evidence>
<sequence length="947" mass="105347">MTTDCRVYDSSIHVRGTTIQQPPVAAEVSSCARRKQVPHAKDSPRPAQKGKRVRWENQQQLELKNGDVGAEEEEEEEEQRVDDDDDDDDDSAGRRAVMKQGRKPCMKGKLHWLFEQDRLYWEVPIKEKAGGPGAGSSPPPHDDDDATSTRDDTVAAAAALLRKELLLNKKKNVSVLTRIISPSGKVPWSPVEHLSDSVNIGEDGDLQSDCSSSYGNEDDDDGDDNSSSNFDLEMSHLEMDAPEIEVFVTSTPQTPGTISVLADESSESTDASGFGASSVDHEGSTCFETRNAKKEQAWQRQAAVLKARCEILKMEKELAQQRWKEGCEQMTQAVEMAHSLRAAVVSILEPMQKKRVAVSEDSPLPNTPSSCMAEEEKKRQSVEALLVERLERKQQTCSNDQSGQQKLESTAELLQLESRAMVLQNRTDVLLQHKSQLMNKDSSSFNSMKGYCEQQKSQRTRKGMIRSASISSMLMKTIEEENRVLALDEAPLNSMSTKAPKSKKAIDHLLKQKEDECILEEAQAKEVQTKETVRKILAQIQVEAEQWTQVQDVLKHVCTEMATLQQARQGWEKRALNAESQAAAWQLKGDEWRVKAQTAQQRIKEVELQMVQLQETVQDVNFHHAQEQNQWLDIGSSVGGPTSIIGYRLALEPISNMSSSDSCGCSSSTPTEFETCRSCGKLRCIKVEERHDLHIRPHNSERHSTGGPVPRHPSPCKQHHAVAHGSVPRFLSPCVRQPTTTGSVPRFPIPSPCVRHATTGSVPRVPSLCVQHATTRSVLRAPIPYRSTSQETCELGKVREKYHDPNQHQHQHQKLMPVADNPRQAAQPGSNQNQPRAKSEEENSLSQEEELQQTPTTRNQPNSPRDHIVKPRNEQQNMKGSAKSFAGMQRKGGAIRGQSPMRKLGNSSSAGSLQGSSSHSASNFNALQRAPLKEKSANIIISGRRQH</sequence>
<feature type="region of interest" description="Disordered" evidence="2">
    <location>
        <begin position="357"/>
        <end position="376"/>
    </location>
</feature>
<dbReference type="PANTHER" id="PTHR35468:SF1">
    <property type="entry name" value="MYOSIN-LIKE PROTEIN"/>
    <property type="match status" value="1"/>
</dbReference>
<evidence type="ECO:0000256" key="1">
    <source>
        <dbReference type="SAM" id="Coils"/>
    </source>
</evidence>
<protein>
    <submittedName>
        <fullName evidence="3">Uncharacterized protein</fullName>
    </submittedName>
</protein>
<accession>A0ABP1AWQ9</accession>
<name>A0ABP1AWQ9_9BRYO</name>
<feature type="coiled-coil region" evidence="1">
    <location>
        <begin position="510"/>
        <end position="616"/>
    </location>
</feature>
<dbReference type="Proteomes" id="UP001497522">
    <property type="component" value="Chromosome 17"/>
</dbReference>
<feature type="compositionally biased region" description="Acidic residues" evidence="2">
    <location>
        <begin position="69"/>
        <end position="90"/>
    </location>
</feature>
<feature type="region of interest" description="Disordered" evidence="2">
    <location>
        <begin position="821"/>
        <end position="947"/>
    </location>
</feature>
<feature type="region of interest" description="Disordered" evidence="2">
    <location>
        <begin position="15"/>
        <end position="100"/>
    </location>
</feature>
<evidence type="ECO:0000313" key="4">
    <source>
        <dbReference type="Proteomes" id="UP001497522"/>
    </source>
</evidence>
<feature type="region of interest" description="Disordered" evidence="2">
    <location>
        <begin position="186"/>
        <end position="230"/>
    </location>
</feature>
<evidence type="ECO:0000256" key="2">
    <source>
        <dbReference type="SAM" id="MobiDB-lite"/>
    </source>
</evidence>
<dbReference type="EMBL" id="OZ023718">
    <property type="protein sequence ID" value="CAK9867049.1"/>
    <property type="molecule type" value="Genomic_DNA"/>
</dbReference>
<gene>
    <name evidence="3" type="ORF">CSSPJE1EN2_LOCUS10044</name>
</gene>
<proteinExistence type="predicted"/>